<comment type="function">
    <text evidence="5">Responsible for synthesis of pseudouridine from uracil-54 and uracil-55 in the psi GC loop of transfer RNAs.</text>
</comment>
<evidence type="ECO:0000256" key="2">
    <source>
        <dbReference type="ARBA" id="ARBA00022694"/>
    </source>
</evidence>
<dbReference type="GeneID" id="10669816"/>
<evidence type="ECO:0000256" key="3">
    <source>
        <dbReference type="ARBA" id="ARBA00022884"/>
    </source>
</evidence>
<dbReference type="GO" id="GO:0160148">
    <property type="term" value="F:tRNA pseudouridine(55) synthase activity"/>
    <property type="evidence" value="ECO:0007669"/>
    <property type="project" value="UniProtKB-EC"/>
</dbReference>
<evidence type="ECO:0000313" key="9">
    <source>
        <dbReference type="Proteomes" id="UP000009231"/>
    </source>
</evidence>
<dbReference type="Gene3D" id="3.30.70.2510">
    <property type="match status" value="1"/>
</dbReference>
<keyword evidence="4 5" id="KW-0413">Isomerase</keyword>
<feature type="active site" description="Nucleophile" evidence="5">
    <location>
        <position position="242"/>
    </location>
</feature>
<comment type="catalytic activity">
    <reaction evidence="5">
        <text>uridine(55) in tRNA = pseudouridine(55) in tRNA</text>
        <dbReference type="Rhea" id="RHEA:42532"/>
        <dbReference type="Rhea" id="RHEA-COMP:10101"/>
        <dbReference type="Rhea" id="RHEA-COMP:10102"/>
        <dbReference type="ChEBI" id="CHEBI:65314"/>
        <dbReference type="ChEBI" id="CHEBI:65315"/>
        <dbReference type="EC" id="5.4.99.25"/>
    </reaction>
</comment>
<comment type="catalytic activity">
    <reaction evidence="5">
        <text>uridine(54) in tRNA = pseudouridine(54) in tRNA</text>
        <dbReference type="Rhea" id="RHEA:57876"/>
        <dbReference type="Rhea" id="RHEA-COMP:10193"/>
        <dbReference type="Rhea" id="RHEA-COMP:14141"/>
        <dbReference type="ChEBI" id="CHEBI:65314"/>
        <dbReference type="ChEBI" id="CHEBI:65315"/>
    </reaction>
</comment>
<dbReference type="InterPro" id="IPR039894">
    <property type="entry name" value="Pus10-like"/>
</dbReference>
<evidence type="ECO:0000256" key="5">
    <source>
        <dbReference type="HAMAP-Rule" id="MF_01893"/>
    </source>
</evidence>
<dbReference type="RefSeq" id="WP_013826792.1">
    <property type="nucleotide sequence ID" value="NC_015574.1"/>
</dbReference>
<dbReference type="HOGENOM" id="CLU_028780_2_0_2"/>
<dbReference type="STRING" id="868131.MSWAN_2287"/>
<protein>
    <recommendedName>
        <fullName evidence="5">tRNA pseudouridine synthase Pus10</fullName>
        <ecNumber evidence="5">5.4.99.25</ecNumber>
    </recommendedName>
    <alternativeName>
        <fullName evidence="5">tRNA pseudouridine 54/55 synthase</fullName>
        <shortName evidence="5">Psi54/55 synthase</shortName>
    </alternativeName>
</protein>
<reference evidence="8 9" key="1">
    <citation type="journal article" date="2014" name="Int. J. Syst. Evol. Microbiol.">
        <title>Methanobacterium paludis sp. nov. and a novel strain of Methanobacterium lacus isolated from northern peatlands.</title>
        <authorList>
            <person name="Cadillo-Quiroz H."/>
            <person name="Brauer S.L."/>
            <person name="Goodson N."/>
            <person name="Yavitt J.B."/>
            <person name="Zinder S.H."/>
        </authorList>
    </citation>
    <scope>NUCLEOTIDE SEQUENCE [LARGE SCALE GENOMIC DNA]</scope>
    <source>
        <strain evidence="9">DSM 25820 / JCM 18151 / SWAN1</strain>
    </source>
</reference>
<dbReference type="Pfam" id="PF22023">
    <property type="entry name" value="Pus10_THUMP_arc"/>
    <property type="match status" value="1"/>
</dbReference>
<dbReference type="SUPFAM" id="SSF55120">
    <property type="entry name" value="Pseudouridine synthase"/>
    <property type="match status" value="1"/>
</dbReference>
<dbReference type="InterPro" id="IPR005912">
    <property type="entry name" value="Pus10"/>
</dbReference>
<dbReference type="eggNOG" id="arCOG01015">
    <property type="taxonomic scope" value="Archaea"/>
</dbReference>
<dbReference type="AlphaFoldDB" id="F6D514"/>
<dbReference type="KEGG" id="mew:MSWAN_2287"/>
<dbReference type="InterPro" id="IPR020103">
    <property type="entry name" value="PsdUridine_synth_cat_dom_sf"/>
</dbReference>
<dbReference type="GO" id="GO:0000049">
    <property type="term" value="F:tRNA binding"/>
    <property type="evidence" value="ECO:0007669"/>
    <property type="project" value="InterPro"/>
</dbReference>
<evidence type="ECO:0000313" key="8">
    <source>
        <dbReference type="EMBL" id="AEG19293.1"/>
    </source>
</evidence>
<dbReference type="EC" id="5.4.99.25" evidence="5"/>
<dbReference type="EMBL" id="CP002772">
    <property type="protein sequence ID" value="AEG19293.1"/>
    <property type="molecule type" value="Genomic_DNA"/>
</dbReference>
<dbReference type="Pfam" id="PF21238">
    <property type="entry name" value="Pus10_C"/>
    <property type="match status" value="1"/>
</dbReference>
<evidence type="ECO:0000259" key="6">
    <source>
        <dbReference type="Pfam" id="PF21238"/>
    </source>
</evidence>
<organism evidence="8 9">
    <name type="scientific">Methanobacterium paludis (strain DSM 25820 / JCM 18151 / SWAN1)</name>
    <dbReference type="NCBI Taxonomy" id="868131"/>
    <lineage>
        <taxon>Archaea</taxon>
        <taxon>Methanobacteriati</taxon>
        <taxon>Methanobacteriota</taxon>
        <taxon>Methanomada group</taxon>
        <taxon>Methanobacteria</taxon>
        <taxon>Methanobacteriales</taxon>
        <taxon>Methanobacteriaceae</taxon>
        <taxon>Methanobacterium</taxon>
    </lineage>
</organism>
<dbReference type="Proteomes" id="UP000009231">
    <property type="component" value="Chromosome"/>
</dbReference>
<feature type="binding site" evidence="5">
    <location>
        <position position="379"/>
    </location>
    <ligand>
        <name>substrate</name>
    </ligand>
</feature>
<dbReference type="InterPro" id="IPR055174">
    <property type="entry name" value="Pus10_THUMP_arc"/>
</dbReference>
<accession>F6D514</accession>
<dbReference type="PANTHER" id="PTHR21568:SF0">
    <property type="entry name" value="TRNA PSEUDOURIDINE SYNTHASE PUS10"/>
    <property type="match status" value="1"/>
</dbReference>
<dbReference type="GO" id="GO:0031119">
    <property type="term" value="P:tRNA pseudouridine synthesis"/>
    <property type="evidence" value="ECO:0007669"/>
    <property type="project" value="UniProtKB-UniRule"/>
</dbReference>
<proteinExistence type="inferred from homology"/>
<dbReference type="HAMAP" id="MF_01893">
    <property type="entry name" value="Pus10_arch"/>
    <property type="match status" value="1"/>
</dbReference>
<dbReference type="NCBIfam" id="TIGR01213">
    <property type="entry name" value="pseudo_Pus10arc"/>
    <property type="match status" value="1"/>
</dbReference>
<dbReference type="PANTHER" id="PTHR21568">
    <property type="entry name" value="TRNA PSEUDOURIDINE SYNTHASE PUS10"/>
    <property type="match status" value="1"/>
</dbReference>
<keyword evidence="3 5" id="KW-0694">RNA-binding</keyword>
<keyword evidence="9" id="KW-1185">Reference proteome</keyword>
<feature type="binding site" evidence="5">
    <location>
        <position position="310"/>
    </location>
    <ligand>
        <name>substrate</name>
    </ligand>
</feature>
<dbReference type="OrthoDB" id="10348at2157"/>
<evidence type="ECO:0000256" key="4">
    <source>
        <dbReference type="ARBA" id="ARBA00023235"/>
    </source>
</evidence>
<dbReference type="Gene3D" id="3.30.70.3190">
    <property type="match status" value="1"/>
</dbReference>
<evidence type="ECO:0000259" key="7">
    <source>
        <dbReference type="Pfam" id="PF22023"/>
    </source>
</evidence>
<sequence>MEFEIRDKAVKIIEITEGKLCNRCLGRNFSKIIDAPGNMERGEYVRKILSQNGYNLPQNDLNSSKCHVCSNIFDQVDLEDENIVDRIIKEITDSGIEFSNFLVGCKVQPEILENEAKIQKELYIDVESIKKELNREIGKALSSKLGKEVEFDNPNLVVMIDFKNGNIELQTNPLFIEGRYRKLLRGIPQTKWPCTKCKGKGCERCNFTGKMYQESVEELVSPDAVKATQGSSSKFHGAGREDIDVRMLGNGRPFVLEIKEPKLRDIDLEELEENVNKHAEGKVEILNMKFVGKERRSQIKTSSTDTYKVYRAIAELEDEVEDEVLRSLNSIKIIKQRTPIRVSHRRADKIRTREVRNMEFKKLDAKTLELVIECEGGLYIKELISSDESRTKPSVSEVLGTPAKCVKLDVLEVNI</sequence>
<feature type="domain" description="Pus10-like C-terminal" evidence="6">
    <location>
        <begin position="175"/>
        <end position="414"/>
    </location>
</feature>
<keyword evidence="2 5" id="KW-0819">tRNA processing</keyword>
<comment type="similarity">
    <text evidence="1 5">Belongs to the pseudouridine synthase Pus10 family.</text>
</comment>
<dbReference type="FunFam" id="3.30.70.2510:FF:000001">
    <property type="entry name" value="tRNA pseudouridine synthase Pus10"/>
    <property type="match status" value="1"/>
</dbReference>
<dbReference type="InterPro" id="IPR048741">
    <property type="entry name" value="Pus10-like_C"/>
</dbReference>
<gene>
    <name evidence="5" type="primary">pus10</name>
    <name evidence="8" type="ordered locus">MSWAN_2287</name>
</gene>
<evidence type="ECO:0000256" key="1">
    <source>
        <dbReference type="ARBA" id="ARBA00009652"/>
    </source>
</evidence>
<name>F6D514_METPW</name>
<feature type="domain" description="Pus10 THUMP" evidence="7">
    <location>
        <begin position="84"/>
        <end position="161"/>
    </location>
</feature>